<name>A0AAW1HTR8_POPJA</name>
<dbReference type="EMBL" id="JASPKY010000952">
    <property type="protein sequence ID" value="KAK9679963.1"/>
    <property type="molecule type" value="Genomic_DNA"/>
</dbReference>
<accession>A0AAW1HTR8</accession>
<feature type="region of interest" description="Disordered" evidence="1">
    <location>
        <begin position="1"/>
        <end position="25"/>
    </location>
</feature>
<evidence type="ECO:0000256" key="1">
    <source>
        <dbReference type="SAM" id="MobiDB-lite"/>
    </source>
</evidence>
<dbReference type="AlphaFoldDB" id="A0AAW1HTR8"/>
<organism evidence="2 3">
    <name type="scientific">Popillia japonica</name>
    <name type="common">Japanese beetle</name>
    <dbReference type="NCBI Taxonomy" id="7064"/>
    <lineage>
        <taxon>Eukaryota</taxon>
        <taxon>Metazoa</taxon>
        <taxon>Ecdysozoa</taxon>
        <taxon>Arthropoda</taxon>
        <taxon>Hexapoda</taxon>
        <taxon>Insecta</taxon>
        <taxon>Pterygota</taxon>
        <taxon>Neoptera</taxon>
        <taxon>Endopterygota</taxon>
        <taxon>Coleoptera</taxon>
        <taxon>Polyphaga</taxon>
        <taxon>Scarabaeiformia</taxon>
        <taxon>Scarabaeidae</taxon>
        <taxon>Rutelinae</taxon>
        <taxon>Popillia</taxon>
    </lineage>
</organism>
<dbReference type="Proteomes" id="UP001458880">
    <property type="component" value="Unassembled WGS sequence"/>
</dbReference>
<reference evidence="2 3" key="1">
    <citation type="journal article" date="2024" name="BMC Genomics">
        <title>De novo assembly and annotation of Popillia japonica's genome with initial clues to its potential as an invasive pest.</title>
        <authorList>
            <person name="Cucini C."/>
            <person name="Boschi S."/>
            <person name="Funari R."/>
            <person name="Cardaioli E."/>
            <person name="Iannotti N."/>
            <person name="Marturano G."/>
            <person name="Paoli F."/>
            <person name="Bruttini M."/>
            <person name="Carapelli A."/>
            <person name="Frati F."/>
            <person name="Nardi F."/>
        </authorList>
    </citation>
    <scope>NUCLEOTIDE SEQUENCE [LARGE SCALE GENOMIC DNA]</scope>
    <source>
        <strain evidence="2">DMR45628</strain>
    </source>
</reference>
<comment type="caution">
    <text evidence="2">The sequence shown here is derived from an EMBL/GenBank/DDBJ whole genome shotgun (WGS) entry which is preliminary data.</text>
</comment>
<gene>
    <name evidence="2" type="ORF">QE152_g39530</name>
</gene>
<evidence type="ECO:0000313" key="3">
    <source>
        <dbReference type="Proteomes" id="UP001458880"/>
    </source>
</evidence>
<protein>
    <submittedName>
        <fullName evidence="2">Uncharacterized protein</fullName>
    </submittedName>
</protein>
<evidence type="ECO:0000313" key="2">
    <source>
        <dbReference type="EMBL" id="KAK9679963.1"/>
    </source>
</evidence>
<keyword evidence="3" id="KW-1185">Reference proteome</keyword>
<sequence>MLLGADPRGADPRTPARQIHQATGIEPVKDYITRGAEKFFAATSQSDNPLIRSITHAPRGKHPHVFEDIPGAE</sequence>
<proteinExistence type="predicted"/>